<dbReference type="InterPro" id="IPR024455">
    <property type="entry name" value="Phage_capsid"/>
</dbReference>
<dbReference type="InterPro" id="IPR054612">
    <property type="entry name" value="Phage_capsid-like_C"/>
</dbReference>
<dbReference type="Proteomes" id="UP000295735">
    <property type="component" value="Unassembled WGS sequence"/>
</dbReference>
<comment type="subcellular location">
    <subcellularLocation>
        <location evidence="1">Virion</location>
    </subcellularLocation>
</comment>
<name>A0ABQ6R7P3_9STAP</name>
<protein>
    <submittedName>
        <fullName evidence="3">Phage major capsid protein</fullName>
    </submittedName>
</protein>
<dbReference type="SUPFAM" id="SSF56563">
    <property type="entry name" value="Major capsid protein gp5"/>
    <property type="match status" value="1"/>
</dbReference>
<dbReference type="EMBL" id="SCWC02000005">
    <property type="protein sequence ID" value="KAA1039124.1"/>
    <property type="molecule type" value="Genomic_DNA"/>
</dbReference>
<evidence type="ECO:0000313" key="4">
    <source>
        <dbReference type="Proteomes" id="UP000295735"/>
    </source>
</evidence>
<sequence>MQKTKKQEEICMKFKDLQALKAQAVDAAHDSIDAGDMDKYKEHKAEIDKINAQIEAYSEIQEAEKVNQVLDFNQMPKDPVIQDKQTEVKSFVNFMRTGLISDAMVEKVDEDGGLLVPEDISFKINEYKREYVSLEDYVNVEPVSRPKGSRLYEKLSTMTPLVAVEEMTEIPEIEGPGFERINFMVKNYAGILPMSNDLIQDSDENVVAYAARWGARKSVVTRNSLVLNLIKQLPVQAINSVDGIKTAINVTLDPVFHGGAVIITNQDGFNVLDLLKYEDGKYVMQPNPIDPTKKQIEGKDVIMFSNKVLPSNAGKAPIIIGDLKEAITLFDRQQQSILTTNIGGKAFTRNSTDMRFIEREDVKFVDKEAVVYAEIDKNFTVAAPDVV</sequence>
<accession>A0ABQ6R7P3</accession>
<reference evidence="3 4" key="1">
    <citation type="submission" date="2019-09" db="EMBL/GenBank/DDBJ databases">
        <authorList>
            <person name="Mazhar S."/>
            <person name="Altermann E."/>
            <person name="Hill C."/>
            <person name="Mcauliffe O."/>
        </authorList>
    </citation>
    <scope>NUCLEOTIDE SEQUENCE [LARGE SCALE GENOMIC DNA]</scope>
    <source>
        <strain evidence="3 4">ATCC 51831</strain>
    </source>
</reference>
<organism evidence="3 4">
    <name type="scientific">Macrococcus equipercicus</name>
    <dbReference type="NCBI Taxonomy" id="69967"/>
    <lineage>
        <taxon>Bacteria</taxon>
        <taxon>Bacillati</taxon>
        <taxon>Bacillota</taxon>
        <taxon>Bacilli</taxon>
        <taxon>Bacillales</taxon>
        <taxon>Staphylococcaceae</taxon>
        <taxon>Macrococcus</taxon>
    </lineage>
</organism>
<evidence type="ECO:0000256" key="1">
    <source>
        <dbReference type="ARBA" id="ARBA00004328"/>
    </source>
</evidence>
<proteinExistence type="predicted"/>
<gene>
    <name evidence="3" type="ORF">ERX35_007870</name>
</gene>
<evidence type="ECO:0000259" key="2">
    <source>
        <dbReference type="Pfam" id="PF05065"/>
    </source>
</evidence>
<comment type="caution">
    <text evidence="3">The sequence shown here is derived from an EMBL/GenBank/DDBJ whole genome shotgun (WGS) entry which is preliminary data.</text>
</comment>
<keyword evidence="4" id="KW-1185">Reference proteome</keyword>
<feature type="domain" description="Phage capsid-like C-terminal" evidence="2">
    <location>
        <begin position="112"/>
        <end position="373"/>
    </location>
</feature>
<dbReference type="NCBIfam" id="TIGR01554">
    <property type="entry name" value="major_cap_HK97"/>
    <property type="match status" value="1"/>
</dbReference>
<evidence type="ECO:0000313" key="3">
    <source>
        <dbReference type="EMBL" id="KAA1039124.1"/>
    </source>
</evidence>
<dbReference type="Pfam" id="PF05065">
    <property type="entry name" value="Phage_capsid"/>
    <property type="match status" value="1"/>
</dbReference>